<accession>A0A1M6GA29</accession>
<name>A0A1M6GA29_9FIRM</name>
<feature type="transmembrane region" description="Helical" evidence="1">
    <location>
        <begin position="142"/>
        <end position="162"/>
    </location>
</feature>
<sequence length="232" mass="27170">MKQGNRVVLGLCRLVIAVFLPLVLLISILQFYTFNIDFYLATYEKNNVQETTGMDIADLERVTIKLMDYLKDRENDLNIQANIRGENREVFGEREKLHMIDVKFLFLQAFSLRRWGLYLIAAAAVGMFLLSNSSRQEIYKSLLWSGLVPLVFALILLILMQIDFNKYFTHFHEIFFDNDLWQLDPEKEVLIQMVPLEFFTEISRKIFSWFLCIQLALSATAYGMLRSKKINA</sequence>
<feature type="transmembrane region" description="Helical" evidence="1">
    <location>
        <begin position="7"/>
        <end position="32"/>
    </location>
</feature>
<organism evidence="2 3">
    <name type="scientific">Geosporobacter subterraneus DSM 17957</name>
    <dbReference type="NCBI Taxonomy" id="1121919"/>
    <lineage>
        <taxon>Bacteria</taxon>
        <taxon>Bacillati</taxon>
        <taxon>Bacillota</taxon>
        <taxon>Clostridia</taxon>
        <taxon>Peptostreptococcales</taxon>
        <taxon>Thermotaleaceae</taxon>
        <taxon>Geosporobacter</taxon>
    </lineage>
</organism>
<evidence type="ECO:0000313" key="3">
    <source>
        <dbReference type="Proteomes" id="UP000184536"/>
    </source>
</evidence>
<protein>
    <submittedName>
        <fullName evidence="2">Integral membrane protein TIGR01906</fullName>
    </submittedName>
</protein>
<dbReference type="OrthoDB" id="9813051at2"/>
<keyword evidence="1" id="KW-0472">Membrane</keyword>
<dbReference type="RefSeq" id="WP_110940464.1">
    <property type="nucleotide sequence ID" value="NZ_FQZV01000013.1"/>
</dbReference>
<dbReference type="Proteomes" id="UP000184536">
    <property type="component" value="Unassembled WGS sequence"/>
</dbReference>
<dbReference type="Pfam" id="PF07314">
    <property type="entry name" value="Lit"/>
    <property type="match status" value="1"/>
</dbReference>
<feature type="transmembrane region" description="Helical" evidence="1">
    <location>
        <begin position="206"/>
        <end position="225"/>
    </location>
</feature>
<dbReference type="InterPro" id="IPR010178">
    <property type="entry name" value="Lit"/>
</dbReference>
<reference evidence="3" key="1">
    <citation type="submission" date="2016-11" db="EMBL/GenBank/DDBJ databases">
        <authorList>
            <person name="Varghese N."/>
            <person name="Submissions S."/>
        </authorList>
    </citation>
    <scope>NUCLEOTIDE SEQUENCE [LARGE SCALE GENOMIC DNA]</scope>
    <source>
        <strain evidence="3">DSM 17957</strain>
    </source>
</reference>
<dbReference type="STRING" id="1121919.SAMN02745975_01227"/>
<keyword evidence="3" id="KW-1185">Reference proteome</keyword>
<proteinExistence type="predicted"/>
<dbReference type="NCBIfam" id="TIGR01906">
    <property type="entry name" value="integ_TIGR01906"/>
    <property type="match status" value="1"/>
</dbReference>
<keyword evidence="1" id="KW-1133">Transmembrane helix</keyword>
<dbReference type="AlphaFoldDB" id="A0A1M6GA29"/>
<evidence type="ECO:0000313" key="2">
    <source>
        <dbReference type="EMBL" id="SHJ06744.1"/>
    </source>
</evidence>
<evidence type="ECO:0000256" key="1">
    <source>
        <dbReference type="SAM" id="Phobius"/>
    </source>
</evidence>
<dbReference type="EMBL" id="FQZV01000013">
    <property type="protein sequence ID" value="SHJ06744.1"/>
    <property type="molecule type" value="Genomic_DNA"/>
</dbReference>
<keyword evidence="1" id="KW-0812">Transmembrane</keyword>
<feature type="transmembrane region" description="Helical" evidence="1">
    <location>
        <begin position="112"/>
        <end position="130"/>
    </location>
</feature>
<gene>
    <name evidence="2" type="ORF">SAMN02745975_01227</name>
</gene>